<evidence type="ECO:0000313" key="8">
    <source>
        <dbReference type="Proteomes" id="UP000318041"/>
    </source>
</evidence>
<dbReference type="EMBL" id="VOHT01000009">
    <property type="protein sequence ID" value="TWV46237.1"/>
    <property type="molecule type" value="Genomic_DNA"/>
</dbReference>
<proteinExistence type="predicted"/>
<keyword evidence="1" id="KW-0472">Membrane</keyword>
<dbReference type="EMBL" id="VOHV01000009">
    <property type="protein sequence ID" value="TWV39498.1"/>
    <property type="molecule type" value="Genomic_DNA"/>
</dbReference>
<accession>D1JTR8</accession>
<comment type="caution">
    <text evidence="3">The sequence shown here is derived from an EMBL/GenBank/DDBJ whole genome shotgun (WGS) entry which is preliminary data.</text>
</comment>
<sequence length="66" mass="7934">MVVNSKNFVLLCITLYSLLLRETLWYSVVKLRLHPSLKKNLSFFSSSMQYLYIFCIYLLYVHQTSY</sequence>
<dbReference type="Proteomes" id="UP000318041">
    <property type="component" value="Unassembled WGS sequence"/>
</dbReference>
<evidence type="ECO:0000313" key="10">
    <source>
        <dbReference type="Proteomes" id="UP000429838"/>
    </source>
</evidence>
<dbReference type="Proteomes" id="UP000429838">
    <property type="component" value="Unassembled WGS sequence"/>
</dbReference>
<dbReference type="Proteomes" id="UP000460666">
    <property type="component" value="Unassembled WGS sequence"/>
</dbReference>
<organism evidence="3 10">
    <name type="scientific">Bacteroides fragilis</name>
    <dbReference type="NCBI Taxonomy" id="817"/>
    <lineage>
        <taxon>Bacteria</taxon>
        <taxon>Pseudomonadati</taxon>
        <taxon>Bacteroidota</taxon>
        <taxon>Bacteroidia</taxon>
        <taxon>Bacteroidales</taxon>
        <taxon>Bacteroidaceae</taxon>
        <taxon>Bacteroides</taxon>
    </lineage>
</organism>
<feature type="transmembrane region" description="Helical" evidence="1">
    <location>
        <begin position="6"/>
        <end position="29"/>
    </location>
</feature>
<evidence type="ECO:0000313" key="6">
    <source>
        <dbReference type="EMBL" id="TWV70888.1"/>
    </source>
</evidence>
<evidence type="ECO:0000256" key="1">
    <source>
        <dbReference type="SAM" id="Phobius"/>
    </source>
</evidence>
<dbReference type="HOGENOM" id="CLU_2822076_0_0_10"/>
<evidence type="ECO:0000313" key="9">
    <source>
        <dbReference type="Proteomes" id="UP000319026"/>
    </source>
</evidence>
<reference evidence="10 11" key="1">
    <citation type="journal article" date="2019" name="Nat. Med.">
        <title>A library of human gut bacterial isolates paired with longitudinal multiomics data enables mechanistic microbiome research.</title>
        <authorList>
            <person name="Poyet M."/>
            <person name="Groussin M."/>
            <person name="Gibbons S.M."/>
            <person name="Avila-Pacheco J."/>
            <person name="Jiang X."/>
            <person name="Kearney S.M."/>
            <person name="Perrotta A.R."/>
            <person name="Berdy B."/>
            <person name="Zhao S."/>
            <person name="Lieberman T.D."/>
            <person name="Swanson P.K."/>
            <person name="Smith M."/>
            <person name="Roesemann S."/>
            <person name="Alexander J.E."/>
            <person name="Rich S.A."/>
            <person name="Livny J."/>
            <person name="Vlamakis H."/>
            <person name="Clish C."/>
            <person name="Bullock K."/>
            <person name="Deik A."/>
            <person name="Scott J."/>
            <person name="Pierce K.A."/>
            <person name="Xavier R.J."/>
            <person name="Alm E.J."/>
        </authorList>
    </citation>
    <scope>NUCLEOTIDE SEQUENCE [LARGE SCALE GENOMIC DNA]</scope>
    <source>
        <strain evidence="3 10">BIOML-A1</strain>
        <strain evidence="2 11">BIOML-A46</strain>
    </source>
</reference>
<evidence type="ECO:0000313" key="7">
    <source>
        <dbReference type="Proteomes" id="UP000315444"/>
    </source>
</evidence>
<evidence type="ECO:0000313" key="11">
    <source>
        <dbReference type="Proteomes" id="UP000460666"/>
    </source>
</evidence>
<accession>A0A2M9UQH1</accession>
<protein>
    <submittedName>
        <fullName evidence="3">Uncharacterized protein</fullName>
    </submittedName>
</protein>
<evidence type="ECO:0000313" key="4">
    <source>
        <dbReference type="EMBL" id="TWV39498.1"/>
    </source>
</evidence>
<dbReference type="EMBL" id="VOHY01000014">
    <property type="protein sequence ID" value="TWV70888.1"/>
    <property type="molecule type" value="Genomic_DNA"/>
</dbReference>
<evidence type="ECO:0000313" key="5">
    <source>
        <dbReference type="EMBL" id="TWV46237.1"/>
    </source>
</evidence>
<name>D1JTR8_BACFG</name>
<keyword evidence="1" id="KW-0812">Transmembrane</keyword>
<gene>
    <name evidence="3" type="ORF">F2Z25_11670</name>
    <name evidence="2" type="ORF">F2Z89_07615</name>
    <name evidence="5" type="ORF">FSA03_18570</name>
    <name evidence="4" type="ORF">FSA06_19545</name>
    <name evidence="6" type="ORF">FSA08_16580</name>
</gene>
<feature type="transmembrane region" description="Helical" evidence="1">
    <location>
        <begin position="41"/>
        <end position="60"/>
    </location>
</feature>
<dbReference type="Proteomes" id="UP000319026">
    <property type="component" value="Unassembled WGS sequence"/>
</dbReference>
<evidence type="ECO:0000313" key="2">
    <source>
        <dbReference type="EMBL" id="KAA5000080.1"/>
    </source>
</evidence>
<dbReference type="AlphaFoldDB" id="D1JTR8"/>
<dbReference type="EMBL" id="VWCJ01000003">
    <property type="protein sequence ID" value="KAA5000080.1"/>
    <property type="molecule type" value="Genomic_DNA"/>
</dbReference>
<reference evidence="5 9" key="3">
    <citation type="submission" date="2019-07" db="EMBL/GenBank/DDBJ databases">
        <title>Genome Sequencing of Bacteroides fragilis.</title>
        <authorList>
            <person name="Pinto K.M."/>
            <person name="Ruoff K.L."/>
            <person name="Price C.E."/>
            <person name="Valls R.A."/>
            <person name="O'Toole G.A."/>
        </authorList>
    </citation>
    <scope>NUCLEOTIDE SEQUENCE [LARGE SCALE GENOMIC DNA]</scope>
    <source>
        <strain evidence="5 9">AD135F_3B</strain>
    </source>
</reference>
<evidence type="ECO:0000313" key="3">
    <source>
        <dbReference type="EMBL" id="KAA5207616.1"/>
    </source>
</evidence>
<reference evidence="6 8" key="4">
    <citation type="submission" date="2019-08" db="EMBL/GenBank/DDBJ databases">
        <title>Genome sequencing of Bacteroides fragilis Sample_iSURF_9.</title>
        <authorList>
            <person name="Chandler J.E."/>
            <person name="Ruoff K.L."/>
            <person name="Price C.E."/>
            <person name="Valls R.A."/>
            <person name="O'Toole G.A."/>
        </authorList>
    </citation>
    <scope>NUCLEOTIDE SEQUENCE [LARGE SCALE GENOMIC DNA]</scope>
    <source>
        <strain evidence="6 8">CFPLTA004_1B</strain>
    </source>
</reference>
<keyword evidence="1" id="KW-1133">Transmembrane helix</keyword>
<dbReference type="EMBL" id="VWAQ01000008">
    <property type="protein sequence ID" value="KAA5207616.1"/>
    <property type="molecule type" value="Genomic_DNA"/>
</dbReference>
<reference evidence="4 7" key="2">
    <citation type="submission" date="2019-07" db="EMBL/GenBank/DDBJ databases">
        <title>Genome sequencing of Bacteroides fragilis.</title>
        <authorList>
            <person name="Galasyn E.V."/>
            <person name="Ruoff K.L."/>
            <person name="Price C.E."/>
            <person name="Valls R.A."/>
            <person name="O'Toole G.A."/>
        </authorList>
    </citation>
    <scope>NUCLEOTIDE SEQUENCE [LARGE SCALE GENOMIC DNA]</scope>
    <source>
        <strain evidence="4 7">AD135F_1B</strain>
    </source>
</reference>
<dbReference type="Proteomes" id="UP000315444">
    <property type="component" value="Unassembled WGS sequence"/>
</dbReference>